<dbReference type="AlphaFoldDB" id="A0A2I0QTA7"/>
<keyword evidence="3" id="KW-1185">Reference proteome</keyword>
<keyword evidence="2" id="KW-0167">Capsid protein</keyword>
<protein>
    <submittedName>
        <fullName evidence="2">Spore coat protein GerQ</fullName>
    </submittedName>
</protein>
<keyword evidence="2" id="KW-0946">Virion</keyword>
<dbReference type="Proteomes" id="UP000243524">
    <property type="component" value="Unassembled WGS sequence"/>
</dbReference>
<sequence length="156" mass="16592">MPQNMSGYPNMGPGSYGMGPGSQGMGPGSQGMGPSSQGMGPGSMVAGAGYGGYPGTSGPSGMGMFPTSGVGGLGREQSYIENILRLNRGKEATVYMTFENNAQWGEKIFKGIIEEAGKDHIVVADPQNGKWYLLLMIYLDYVSFDEEIEYEYPFNG</sequence>
<dbReference type="EMBL" id="PJNH01000003">
    <property type="protein sequence ID" value="PKR77534.1"/>
    <property type="molecule type" value="Genomic_DNA"/>
</dbReference>
<feature type="region of interest" description="Disordered" evidence="1">
    <location>
        <begin position="1"/>
        <end position="40"/>
    </location>
</feature>
<evidence type="ECO:0000313" key="3">
    <source>
        <dbReference type="Proteomes" id="UP000243524"/>
    </source>
</evidence>
<gene>
    <name evidence="2" type="primary">gerQ</name>
    <name evidence="2" type="ORF">CEY16_10550</name>
</gene>
<comment type="caution">
    <text evidence="2">The sequence shown here is derived from an EMBL/GenBank/DDBJ whole genome shotgun (WGS) entry which is preliminary data.</text>
</comment>
<organism evidence="2 3">
    <name type="scientific">Halalkalibacillus sediminis</name>
    <dbReference type="NCBI Taxonomy" id="2018042"/>
    <lineage>
        <taxon>Bacteria</taxon>
        <taxon>Bacillati</taxon>
        <taxon>Bacillota</taxon>
        <taxon>Bacilli</taxon>
        <taxon>Bacillales</taxon>
        <taxon>Bacillaceae</taxon>
        <taxon>Halalkalibacillus</taxon>
    </lineage>
</organism>
<dbReference type="PIRSF" id="PIRSF038931">
    <property type="entry name" value="GerQ"/>
    <property type="match status" value="1"/>
</dbReference>
<feature type="compositionally biased region" description="Gly residues" evidence="1">
    <location>
        <begin position="14"/>
        <end position="31"/>
    </location>
</feature>
<dbReference type="OrthoDB" id="1643178at2"/>
<name>A0A2I0QTA7_9BACI</name>
<evidence type="ECO:0000256" key="1">
    <source>
        <dbReference type="SAM" id="MobiDB-lite"/>
    </source>
</evidence>
<feature type="compositionally biased region" description="Low complexity" evidence="1">
    <location>
        <begin position="1"/>
        <end position="13"/>
    </location>
</feature>
<accession>A0A2I0QTA7</accession>
<evidence type="ECO:0000313" key="2">
    <source>
        <dbReference type="EMBL" id="PKR77534.1"/>
    </source>
</evidence>
<dbReference type="InterPro" id="IPR014099">
    <property type="entry name" value="Spore_coat_GerQ"/>
</dbReference>
<reference evidence="2 3" key="1">
    <citation type="submission" date="2017-06" db="EMBL/GenBank/DDBJ databases">
        <title>the draft geome sequence of Illustriluteabacillus marina B3227.</title>
        <authorList>
            <person name="He R.-H."/>
            <person name="Du Z.-J."/>
        </authorList>
    </citation>
    <scope>NUCLEOTIDE SEQUENCE [LARGE SCALE GENOMIC DNA]</scope>
    <source>
        <strain evidence="2 3">B3227</strain>
    </source>
</reference>
<dbReference type="Pfam" id="PF09671">
    <property type="entry name" value="Spore_GerQ"/>
    <property type="match status" value="1"/>
</dbReference>
<dbReference type="NCBIfam" id="TIGR02728">
    <property type="entry name" value="spore_gerQ"/>
    <property type="match status" value="1"/>
</dbReference>
<proteinExistence type="predicted"/>